<comment type="caution">
    <text evidence="10">The sequence shown here is derived from an EMBL/GenBank/DDBJ whole genome shotgun (WGS) entry which is preliminary data.</text>
</comment>
<evidence type="ECO:0000256" key="1">
    <source>
        <dbReference type="ARBA" id="ARBA00004635"/>
    </source>
</evidence>
<evidence type="ECO:0000256" key="7">
    <source>
        <dbReference type="ARBA" id="ARBA00023288"/>
    </source>
</evidence>
<dbReference type="Pfam" id="PF25198">
    <property type="entry name" value="Spore_GerAC_N"/>
    <property type="match status" value="1"/>
</dbReference>
<evidence type="ECO:0000259" key="8">
    <source>
        <dbReference type="Pfam" id="PF05504"/>
    </source>
</evidence>
<evidence type="ECO:0000313" key="10">
    <source>
        <dbReference type="EMBL" id="MZQ86244.1"/>
    </source>
</evidence>
<comment type="similarity">
    <text evidence="2">Belongs to the GerABKC lipoprotein family.</text>
</comment>
<keyword evidence="7" id="KW-0449">Lipoprotein</keyword>
<dbReference type="Gene3D" id="3.30.300.210">
    <property type="entry name" value="Nutrient germinant receptor protein C, domain 3"/>
    <property type="match status" value="1"/>
</dbReference>
<dbReference type="PANTHER" id="PTHR35789:SF1">
    <property type="entry name" value="SPORE GERMINATION PROTEIN B3"/>
    <property type="match status" value="1"/>
</dbReference>
<evidence type="ECO:0000256" key="2">
    <source>
        <dbReference type="ARBA" id="ARBA00007886"/>
    </source>
</evidence>
<evidence type="ECO:0000259" key="9">
    <source>
        <dbReference type="Pfam" id="PF25198"/>
    </source>
</evidence>
<dbReference type="GO" id="GO:0016020">
    <property type="term" value="C:membrane"/>
    <property type="evidence" value="ECO:0007669"/>
    <property type="project" value="UniProtKB-SubCell"/>
</dbReference>
<evidence type="ECO:0000313" key="11">
    <source>
        <dbReference type="Proteomes" id="UP000481087"/>
    </source>
</evidence>
<evidence type="ECO:0000256" key="5">
    <source>
        <dbReference type="ARBA" id="ARBA00023136"/>
    </source>
</evidence>
<dbReference type="InterPro" id="IPR008844">
    <property type="entry name" value="Spore_GerAC-like"/>
</dbReference>
<keyword evidence="5" id="KW-0472">Membrane</keyword>
<evidence type="ECO:0000256" key="3">
    <source>
        <dbReference type="ARBA" id="ARBA00022544"/>
    </source>
</evidence>
<dbReference type="Proteomes" id="UP000481087">
    <property type="component" value="Unassembled WGS sequence"/>
</dbReference>
<reference evidence="10 11" key="1">
    <citation type="submission" date="2019-12" db="EMBL/GenBank/DDBJ databases">
        <title>Paenibacillus sp. nov. sp. isolated from soil.</title>
        <authorList>
            <person name="Kim J."/>
            <person name="Jeong S.E."/>
            <person name="Jung H.S."/>
            <person name="Jeon C.O."/>
        </authorList>
    </citation>
    <scope>NUCLEOTIDE SEQUENCE [LARGE SCALE GENOMIC DNA]</scope>
    <source>
        <strain evidence="10 11">5J-6</strain>
    </source>
</reference>
<dbReference type="NCBIfam" id="TIGR02887">
    <property type="entry name" value="spore_ger_x_C"/>
    <property type="match status" value="1"/>
</dbReference>
<dbReference type="Pfam" id="PF05504">
    <property type="entry name" value="Spore_GerAC"/>
    <property type="match status" value="1"/>
</dbReference>
<sequence length="385" mass="44374">MKVIIKLNIILAVTFMVSGCWDSKTIQNMAYVTALGLDYKDEHYITYVQILNFSNIARSDQISIGKNLPIWIGKGEGKTVAEALSSIYATSQLRIYWGHIKAIICTEDLLKSKAALRQVYDAINRYPEVRYNILLYGTKESFTDIFTQKSLLNLSPLDTIMDTPEESFKQRSSIQPQYGYKNIAELNEKGRTVILPTISITKQEWQEDQMKKAMFRIDGAYAMHYHQLAGWFSEDDLKGVRWFNKKTNRIFINIPDNKKPSGSLVLTKPHHKILPLIKHDEARFDLYVEARATVTEMTENASKKMMEDQAEQVVRDEIISTYRKGLSKQADLLNLFKEVYRNDPKAWHRLNDGGHLVLKEDTLNNIEVRVQLIQSGKYKGRVLPD</sequence>
<keyword evidence="4" id="KW-0732">Signal</keyword>
<keyword evidence="11" id="KW-1185">Reference proteome</keyword>
<evidence type="ECO:0000256" key="4">
    <source>
        <dbReference type="ARBA" id="ARBA00022729"/>
    </source>
</evidence>
<dbReference type="InterPro" id="IPR057336">
    <property type="entry name" value="GerAC_N"/>
</dbReference>
<dbReference type="EMBL" id="WTUZ01000039">
    <property type="protein sequence ID" value="MZQ86244.1"/>
    <property type="molecule type" value="Genomic_DNA"/>
</dbReference>
<dbReference type="InterPro" id="IPR046953">
    <property type="entry name" value="Spore_GerAC-like_C"/>
</dbReference>
<gene>
    <name evidence="10" type="ORF">GQF01_29500</name>
</gene>
<name>A0A6L8V7Q2_9BACL</name>
<dbReference type="PROSITE" id="PS51257">
    <property type="entry name" value="PROKAR_LIPOPROTEIN"/>
    <property type="match status" value="1"/>
</dbReference>
<dbReference type="RefSeq" id="WP_161410650.1">
    <property type="nucleotide sequence ID" value="NZ_WTUZ01000039.1"/>
</dbReference>
<organism evidence="10 11">
    <name type="scientific">Paenibacillus silvestris</name>
    <dbReference type="NCBI Taxonomy" id="2606219"/>
    <lineage>
        <taxon>Bacteria</taxon>
        <taxon>Bacillati</taxon>
        <taxon>Bacillota</taxon>
        <taxon>Bacilli</taxon>
        <taxon>Bacillales</taxon>
        <taxon>Paenibacillaceae</taxon>
        <taxon>Paenibacillus</taxon>
    </lineage>
</organism>
<dbReference type="InterPro" id="IPR038501">
    <property type="entry name" value="Spore_GerAC_C_sf"/>
</dbReference>
<dbReference type="PANTHER" id="PTHR35789">
    <property type="entry name" value="SPORE GERMINATION PROTEIN B3"/>
    <property type="match status" value="1"/>
</dbReference>
<dbReference type="GO" id="GO:0009847">
    <property type="term" value="P:spore germination"/>
    <property type="evidence" value="ECO:0007669"/>
    <property type="project" value="InterPro"/>
</dbReference>
<dbReference type="AlphaFoldDB" id="A0A6L8V7Q2"/>
<feature type="domain" description="Spore germination GerAC-like C-terminal" evidence="8">
    <location>
        <begin position="221"/>
        <end position="375"/>
    </location>
</feature>
<keyword evidence="3" id="KW-0309">Germination</keyword>
<evidence type="ECO:0000256" key="6">
    <source>
        <dbReference type="ARBA" id="ARBA00023139"/>
    </source>
</evidence>
<comment type="subcellular location">
    <subcellularLocation>
        <location evidence="1">Membrane</location>
        <topology evidence="1">Lipid-anchor</topology>
    </subcellularLocation>
</comment>
<feature type="domain" description="Spore germination protein N-terminal" evidence="9">
    <location>
        <begin position="22"/>
        <end position="200"/>
    </location>
</feature>
<protein>
    <submittedName>
        <fullName evidence="10">Ger(X)C family spore germination protein</fullName>
    </submittedName>
</protein>
<accession>A0A6L8V7Q2</accession>
<keyword evidence="6" id="KW-0564">Palmitate</keyword>
<proteinExistence type="inferred from homology"/>